<protein>
    <submittedName>
        <fullName evidence="8">Transferase hexapeptide repeat</fullName>
    </submittedName>
</protein>
<organism evidence="8 9">
    <name type="scientific">Nitrospina gracilis (strain 3/211)</name>
    <dbReference type="NCBI Taxonomy" id="1266370"/>
    <lineage>
        <taxon>Bacteria</taxon>
        <taxon>Pseudomonadati</taxon>
        <taxon>Nitrospinota/Tectimicrobiota group</taxon>
        <taxon>Nitrospinota</taxon>
        <taxon>Nitrospinia</taxon>
        <taxon>Nitrospinales</taxon>
        <taxon>Nitrospinaceae</taxon>
        <taxon>Nitrospina</taxon>
    </lineage>
</organism>
<accession>M1YVW3</accession>
<dbReference type="EMBL" id="CAQJ01000019">
    <property type="protein sequence ID" value="CCQ89765.1"/>
    <property type="molecule type" value="Genomic_DNA"/>
</dbReference>
<dbReference type="AlphaFoldDB" id="M1YVW3"/>
<keyword evidence="6" id="KW-0457">Lysine biosynthesis</keyword>
<comment type="similarity">
    <text evidence="1">Belongs to the transferase hexapeptide repeat family.</text>
</comment>
<gene>
    <name evidence="8" type="ORF">NITGR_170022</name>
</gene>
<dbReference type="STRING" id="1266370.NITGR_170022"/>
<evidence type="ECO:0000313" key="9">
    <source>
        <dbReference type="Proteomes" id="UP000011704"/>
    </source>
</evidence>
<keyword evidence="2" id="KW-0028">Amino-acid biosynthesis</keyword>
<dbReference type="InterPro" id="IPR018357">
    <property type="entry name" value="Hexapep_transf_CS"/>
</dbReference>
<name>M1YVW3_NITG3</name>
<sequence>MEHYATLGSNCLIEDRVRLGFQYRDHCLKARIGDNAVIRSMSLIYGDVVIGDNFHAGKGVVVRGNTRLGNDVELDNGVIIEGNVQIGDRVKIGARSYVPHDVIIGNQVILGEDVVLSFGRHTEEVPRKFMGNVGTVIGNRVIIGSHSVIHPGVNIGEDCYILESTTVTEDIPPLCMASGRPAKVFPLTREMGRKMKMEFNR</sequence>
<evidence type="ECO:0000256" key="2">
    <source>
        <dbReference type="ARBA" id="ARBA00022605"/>
    </source>
</evidence>
<dbReference type="SUPFAM" id="SSF51161">
    <property type="entry name" value="Trimeric LpxA-like enzymes"/>
    <property type="match status" value="1"/>
</dbReference>
<evidence type="ECO:0000256" key="3">
    <source>
        <dbReference type="ARBA" id="ARBA00022679"/>
    </source>
</evidence>
<evidence type="ECO:0000256" key="5">
    <source>
        <dbReference type="ARBA" id="ARBA00022915"/>
    </source>
</evidence>
<evidence type="ECO:0000256" key="7">
    <source>
        <dbReference type="ARBA" id="ARBA00023315"/>
    </source>
</evidence>
<dbReference type="GO" id="GO:0009085">
    <property type="term" value="P:lysine biosynthetic process"/>
    <property type="evidence" value="ECO:0007669"/>
    <property type="project" value="UniProtKB-KW"/>
</dbReference>
<dbReference type="PANTHER" id="PTHR43300:SF10">
    <property type="entry name" value="2,3,4,5-TETRAHYDROPYRIDINE-2,6-DICARBOXYLATE N-ACETYLTRANSFERASE"/>
    <property type="match status" value="1"/>
</dbReference>
<dbReference type="InParanoid" id="M1YVW3"/>
<dbReference type="HOGENOM" id="CLU_051638_9_0_0"/>
<dbReference type="InterPro" id="IPR011004">
    <property type="entry name" value="Trimer_LpxA-like_sf"/>
</dbReference>
<evidence type="ECO:0000256" key="6">
    <source>
        <dbReference type="ARBA" id="ARBA00023154"/>
    </source>
</evidence>
<dbReference type="Gene3D" id="2.160.10.10">
    <property type="entry name" value="Hexapeptide repeat proteins"/>
    <property type="match status" value="1"/>
</dbReference>
<comment type="caution">
    <text evidence="8">The sequence shown here is derived from an EMBL/GenBank/DDBJ whole genome shotgun (WGS) entry which is preliminary data.</text>
</comment>
<keyword evidence="4" id="KW-0677">Repeat</keyword>
<dbReference type="GO" id="GO:0016746">
    <property type="term" value="F:acyltransferase activity"/>
    <property type="evidence" value="ECO:0007669"/>
    <property type="project" value="UniProtKB-KW"/>
</dbReference>
<evidence type="ECO:0000256" key="1">
    <source>
        <dbReference type="ARBA" id="ARBA00007274"/>
    </source>
</evidence>
<dbReference type="RefSeq" id="WP_005006506.1">
    <property type="nucleotide sequence ID" value="NZ_HG422173.1"/>
</dbReference>
<evidence type="ECO:0000313" key="8">
    <source>
        <dbReference type="EMBL" id="CCQ89765.1"/>
    </source>
</evidence>
<keyword evidence="7" id="KW-0012">Acyltransferase</keyword>
<dbReference type="GO" id="GO:0019877">
    <property type="term" value="P:diaminopimelate biosynthetic process"/>
    <property type="evidence" value="ECO:0007669"/>
    <property type="project" value="UniProtKB-KW"/>
</dbReference>
<evidence type="ECO:0000256" key="4">
    <source>
        <dbReference type="ARBA" id="ARBA00022737"/>
    </source>
</evidence>
<reference evidence="8 9" key="1">
    <citation type="journal article" date="2013" name="Front. Microbiol.">
        <title>The genome of Nitrospina gracilis illuminates the metabolism and evolution of the major marine nitrite oxidizer.</title>
        <authorList>
            <person name="Luecker S."/>
            <person name="Nowka B."/>
            <person name="Rattei T."/>
            <person name="Spieck E."/>
            <person name="and Daims H."/>
        </authorList>
    </citation>
    <scope>NUCLEOTIDE SEQUENCE [LARGE SCALE GENOMIC DNA]</scope>
    <source>
        <strain evidence="8 9">3/211</strain>
    </source>
</reference>
<dbReference type="PROSITE" id="PS00101">
    <property type="entry name" value="HEXAPEP_TRANSFERASES"/>
    <property type="match status" value="1"/>
</dbReference>
<keyword evidence="5" id="KW-0220">Diaminopimelate biosynthesis</keyword>
<dbReference type="Proteomes" id="UP000011704">
    <property type="component" value="Unassembled WGS sequence"/>
</dbReference>
<dbReference type="Pfam" id="PF00132">
    <property type="entry name" value="Hexapep"/>
    <property type="match status" value="2"/>
</dbReference>
<dbReference type="InterPro" id="IPR050179">
    <property type="entry name" value="Trans_hexapeptide_repeat"/>
</dbReference>
<proteinExistence type="inferred from homology"/>
<dbReference type="OrthoDB" id="9801697at2"/>
<dbReference type="InterPro" id="IPR001451">
    <property type="entry name" value="Hexapep"/>
</dbReference>
<dbReference type="PANTHER" id="PTHR43300">
    <property type="entry name" value="ACETYLTRANSFERASE"/>
    <property type="match status" value="1"/>
</dbReference>
<keyword evidence="3 8" id="KW-0808">Transferase</keyword>
<keyword evidence="9" id="KW-1185">Reference proteome</keyword>